<evidence type="ECO:0000256" key="2">
    <source>
        <dbReference type="ARBA" id="ARBA00022448"/>
    </source>
</evidence>
<reference evidence="11 12" key="1">
    <citation type="submission" date="2007-10" db="EMBL/GenBank/DDBJ databases">
        <title>Complete sequence of Desulfococcus oleovorans Hxd3.</title>
        <authorList>
            <consortium name="US DOE Joint Genome Institute"/>
            <person name="Copeland A."/>
            <person name="Lucas S."/>
            <person name="Lapidus A."/>
            <person name="Barry K."/>
            <person name="Glavina del Rio T."/>
            <person name="Dalin E."/>
            <person name="Tice H."/>
            <person name="Pitluck S."/>
            <person name="Kiss H."/>
            <person name="Brettin T."/>
            <person name="Bruce D."/>
            <person name="Detter J.C."/>
            <person name="Han C."/>
            <person name="Schmutz J."/>
            <person name="Larimer F."/>
            <person name="Land M."/>
            <person name="Hauser L."/>
            <person name="Kyrpides N."/>
            <person name="Kim E."/>
            <person name="Wawrik B."/>
            <person name="Richardson P."/>
        </authorList>
    </citation>
    <scope>NUCLEOTIDE SEQUENCE [LARGE SCALE GENOMIC DNA]</scope>
    <source>
        <strain evidence="12">DSM 6200 / JCM 39069 / Hxd3</strain>
    </source>
</reference>
<evidence type="ECO:0000259" key="10">
    <source>
        <dbReference type="PROSITE" id="PS51352"/>
    </source>
</evidence>
<gene>
    <name evidence="11" type="ordered locus">Dole_3070</name>
</gene>
<proteinExistence type="inferred from homology"/>
<dbReference type="Gene3D" id="3.40.30.10">
    <property type="entry name" value="Glutaredoxin"/>
    <property type="match status" value="1"/>
</dbReference>
<dbReference type="PANTHER" id="PTHR45663">
    <property type="entry name" value="GEO12009P1"/>
    <property type="match status" value="1"/>
</dbReference>
<evidence type="ECO:0000256" key="5">
    <source>
        <dbReference type="ARBA" id="ARBA00023284"/>
    </source>
</evidence>
<evidence type="ECO:0000313" key="12">
    <source>
        <dbReference type="Proteomes" id="UP000008561"/>
    </source>
</evidence>
<feature type="active site" description="Nucleophile" evidence="8">
    <location>
        <position position="30"/>
    </location>
</feature>
<feature type="domain" description="Thioredoxin" evidence="10">
    <location>
        <begin position="1"/>
        <end position="105"/>
    </location>
</feature>
<dbReference type="eggNOG" id="COG3118">
    <property type="taxonomic scope" value="Bacteria"/>
</dbReference>
<evidence type="ECO:0000256" key="9">
    <source>
        <dbReference type="PIRSR" id="PIRSR000077-4"/>
    </source>
</evidence>
<dbReference type="InterPro" id="IPR005746">
    <property type="entry name" value="Thioredoxin"/>
</dbReference>
<dbReference type="AlphaFoldDB" id="A8ZZK1"/>
<dbReference type="HOGENOM" id="CLU_090389_10_3_7"/>
<dbReference type="Pfam" id="PF00085">
    <property type="entry name" value="Thioredoxin"/>
    <property type="match status" value="1"/>
</dbReference>
<feature type="site" description="Contributes to redox potential value" evidence="8">
    <location>
        <position position="32"/>
    </location>
</feature>
<evidence type="ECO:0000256" key="6">
    <source>
        <dbReference type="NCBIfam" id="TIGR01068"/>
    </source>
</evidence>
<dbReference type="PANTHER" id="PTHR45663:SF11">
    <property type="entry name" value="GEO12009P1"/>
    <property type="match status" value="1"/>
</dbReference>
<evidence type="ECO:0000313" key="11">
    <source>
        <dbReference type="EMBL" id="ABW68873.1"/>
    </source>
</evidence>
<keyword evidence="4 9" id="KW-1015">Disulfide bond</keyword>
<dbReference type="SUPFAM" id="SSF52833">
    <property type="entry name" value="Thioredoxin-like"/>
    <property type="match status" value="1"/>
</dbReference>
<evidence type="ECO:0000256" key="3">
    <source>
        <dbReference type="ARBA" id="ARBA00022982"/>
    </source>
</evidence>
<evidence type="ECO:0000256" key="1">
    <source>
        <dbReference type="ARBA" id="ARBA00008987"/>
    </source>
</evidence>
<feature type="active site" description="Nucleophile" evidence="8">
    <location>
        <position position="33"/>
    </location>
</feature>
<dbReference type="RefSeq" id="WP_012176484.1">
    <property type="nucleotide sequence ID" value="NC_009943.1"/>
</dbReference>
<evidence type="ECO:0000256" key="7">
    <source>
        <dbReference type="PIRNR" id="PIRNR000077"/>
    </source>
</evidence>
<dbReference type="PIRSF" id="PIRSF000077">
    <property type="entry name" value="Thioredoxin"/>
    <property type="match status" value="1"/>
</dbReference>
<dbReference type="Proteomes" id="UP000008561">
    <property type="component" value="Chromosome"/>
</dbReference>
<keyword evidence="12" id="KW-1185">Reference proteome</keyword>
<dbReference type="PRINTS" id="PR00421">
    <property type="entry name" value="THIOREDOXIN"/>
</dbReference>
<dbReference type="InterPro" id="IPR036249">
    <property type="entry name" value="Thioredoxin-like_sf"/>
</dbReference>
<evidence type="ECO:0000256" key="4">
    <source>
        <dbReference type="ARBA" id="ARBA00023157"/>
    </source>
</evidence>
<sequence length="105" mass="11503">MATIKIANRHQFQEAIQQGVALIDFNAAWCAPCRAQAPIIEKIAAELQGKALVAEANVDDNIDSAKEYGIQSIPTLILFKDGKEIQRFVGLQPEALLTQTILQTL</sequence>
<dbReference type="EMBL" id="CP000859">
    <property type="protein sequence ID" value="ABW68873.1"/>
    <property type="molecule type" value="Genomic_DNA"/>
</dbReference>
<accession>A8ZZK1</accession>
<dbReference type="GO" id="GO:0015035">
    <property type="term" value="F:protein-disulfide reductase activity"/>
    <property type="evidence" value="ECO:0007669"/>
    <property type="project" value="UniProtKB-UniRule"/>
</dbReference>
<dbReference type="PROSITE" id="PS51352">
    <property type="entry name" value="THIOREDOXIN_2"/>
    <property type="match status" value="1"/>
</dbReference>
<evidence type="ECO:0000256" key="8">
    <source>
        <dbReference type="PIRSR" id="PIRSR000077-1"/>
    </source>
</evidence>
<dbReference type="GO" id="GO:0005829">
    <property type="term" value="C:cytosol"/>
    <property type="evidence" value="ECO:0007669"/>
    <property type="project" value="TreeGrafter"/>
</dbReference>
<protein>
    <recommendedName>
        <fullName evidence="6 7">Thioredoxin</fullName>
    </recommendedName>
</protein>
<dbReference type="GO" id="GO:0045454">
    <property type="term" value="P:cell redox homeostasis"/>
    <property type="evidence" value="ECO:0007669"/>
    <property type="project" value="TreeGrafter"/>
</dbReference>
<feature type="site" description="Deprotonates C-terminal active site Cys" evidence="8">
    <location>
        <position position="24"/>
    </location>
</feature>
<comment type="similarity">
    <text evidence="1 7">Belongs to the thioredoxin family.</text>
</comment>
<dbReference type="NCBIfam" id="TIGR01068">
    <property type="entry name" value="thioredoxin"/>
    <property type="match status" value="1"/>
</dbReference>
<dbReference type="CDD" id="cd02947">
    <property type="entry name" value="TRX_family"/>
    <property type="match status" value="1"/>
</dbReference>
<feature type="disulfide bond" description="Redox-active" evidence="9">
    <location>
        <begin position="30"/>
        <end position="33"/>
    </location>
</feature>
<dbReference type="InterPro" id="IPR013766">
    <property type="entry name" value="Thioredoxin_domain"/>
</dbReference>
<dbReference type="OrthoDB" id="9790390at2"/>
<organism evidence="11 12">
    <name type="scientific">Desulfosudis oleivorans (strain DSM 6200 / JCM 39069 / Hxd3)</name>
    <name type="common">Desulfococcus oleovorans</name>
    <dbReference type="NCBI Taxonomy" id="96561"/>
    <lineage>
        <taxon>Bacteria</taxon>
        <taxon>Pseudomonadati</taxon>
        <taxon>Thermodesulfobacteriota</taxon>
        <taxon>Desulfobacteria</taxon>
        <taxon>Desulfobacterales</taxon>
        <taxon>Desulfosudaceae</taxon>
        <taxon>Desulfosudis</taxon>
    </lineage>
</organism>
<name>A8ZZK1_DESOH</name>
<keyword evidence="3" id="KW-0249">Electron transport</keyword>
<dbReference type="KEGG" id="dol:Dole_3070"/>
<feature type="site" description="Contributes to redox potential value" evidence="8">
    <location>
        <position position="31"/>
    </location>
</feature>
<dbReference type="STRING" id="96561.Dole_3070"/>
<keyword evidence="5 9" id="KW-0676">Redox-active center</keyword>
<keyword evidence="2" id="KW-0813">Transport</keyword>